<dbReference type="EMBL" id="JAGIOE010000001">
    <property type="protein sequence ID" value="MBP2375216.1"/>
    <property type="molecule type" value="Genomic_DNA"/>
</dbReference>
<feature type="transmembrane region" description="Helical" evidence="1">
    <location>
        <begin position="556"/>
        <end position="575"/>
    </location>
</feature>
<name>A0ABS4WGA1_9MICC</name>
<keyword evidence="1" id="KW-1133">Transmembrane helix</keyword>
<evidence type="ECO:0000256" key="1">
    <source>
        <dbReference type="SAM" id="Phobius"/>
    </source>
</evidence>
<protein>
    <submittedName>
        <fullName evidence="2">Uncharacterized protein</fullName>
    </submittedName>
</protein>
<keyword evidence="1" id="KW-0812">Transmembrane</keyword>
<reference evidence="2 3" key="1">
    <citation type="submission" date="2021-03" db="EMBL/GenBank/DDBJ databases">
        <title>Sequencing the genomes of 1000 actinobacteria strains.</title>
        <authorList>
            <person name="Klenk H.-P."/>
        </authorList>
    </citation>
    <scope>NUCLEOTIDE SEQUENCE [LARGE SCALE GENOMIC DNA]</scope>
    <source>
        <strain evidence="2 3">DSM 15454</strain>
    </source>
</reference>
<evidence type="ECO:0000313" key="3">
    <source>
        <dbReference type="Proteomes" id="UP000766570"/>
    </source>
</evidence>
<keyword evidence="3" id="KW-1185">Reference proteome</keyword>
<sequence length="637" mass="69338">MNSAIISGILDLSYTTIDYPLSFQDCIFLEKPLFESAEMIFVDLTGSELPGLELDGIKIKTDLILKNVLCRGELSCVNADIAGQFVASGAMLINPGGTSLSLDATVIHEGMYLRGIVSHGGIVARGLNVTGQLILGGSLLHAGPGPDQKAITCDRAVVGGGFFLVQLTVFGSISAPRIDVQGQLNMTDLQLIGLEQDSPILNLQGASIATDWIMTNCVVGGSVRAMGLSSGSIVFDNGTLRDFLNLTETDDKYYYNVLNGMIAEQVYGSVSESSKKRRLDRIRSIGWLLLRRCSRRSSRELLDLSQSEVKRDVSFRSLSTMGGINLRRSSVGGKADLSISCAAVMRRHFRDLPVGVKCTAAKLDVLQLSRDSCPSLLLSLDRAQIRLLSIAASSRVGSDKELRRSVVRCDGKMTENNGPGRQEGGGSWIRRATGLKGAGFRGQVEDLSEFRLPKLETAIGWKIESMDPTFFDNPKIIHDWLGGVDSHPLSSKKRKKFSPQPWREIADLFESHGYRSEAKKFRIEAEHGITRSSSGRDRWQRKVFGMTVRYGYTPSLILVSFGVLLFLCIGVSYMAEGMFVPATFVADGSSSDLLAACRSVKFGSDFNPLLFALDTSIPAAASGESQRWILNPSPAFS</sequence>
<proteinExistence type="predicted"/>
<organism evidence="2 3">
    <name type="scientific">Paeniglutamicibacter psychrophenolicus</name>
    <dbReference type="NCBI Taxonomy" id="257454"/>
    <lineage>
        <taxon>Bacteria</taxon>
        <taxon>Bacillati</taxon>
        <taxon>Actinomycetota</taxon>
        <taxon>Actinomycetes</taxon>
        <taxon>Micrococcales</taxon>
        <taxon>Micrococcaceae</taxon>
        <taxon>Paeniglutamicibacter</taxon>
    </lineage>
</organism>
<dbReference type="RefSeq" id="WP_209908575.1">
    <property type="nucleotide sequence ID" value="NZ_BAAAMI010000008.1"/>
</dbReference>
<keyword evidence="1" id="KW-0472">Membrane</keyword>
<accession>A0ABS4WGA1</accession>
<comment type="caution">
    <text evidence="2">The sequence shown here is derived from an EMBL/GenBank/DDBJ whole genome shotgun (WGS) entry which is preliminary data.</text>
</comment>
<evidence type="ECO:0000313" key="2">
    <source>
        <dbReference type="EMBL" id="MBP2375216.1"/>
    </source>
</evidence>
<gene>
    <name evidence="2" type="ORF">JOF46_003128</name>
</gene>
<dbReference type="Proteomes" id="UP000766570">
    <property type="component" value="Unassembled WGS sequence"/>
</dbReference>